<feature type="compositionally biased region" description="Polar residues" evidence="4">
    <location>
        <begin position="21"/>
        <end position="34"/>
    </location>
</feature>
<feature type="region of interest" description="Disordered" evidence="4">
    <location>
        <begin position="21"/>
        <end position="43"/>
    </location>
</feature>
<dbReference type="PANTHER" id="PTHR43004:SF19">
    <property type="entry name" value="BINDING MONOOXYGENASE, PUTATIVE (JCVI)-RELATED"/>
    <property type="match status" value="1"/>
</dbReference>
<organism evidence="6 7">
    <name type="scientific">Bradyrhizobium elkanii</name>
    <dbReference type="NCBI Taxonomy" id="29448"/>
    <lineage>
        <taxon>Bacteria</taxon>
        <taxon>Pseudomonadati</taxon>
        <taxon>Pseudomonadota</taxon>
        <taxon>Alphaproteobacteria</taxon>
        <taxon>Hyphomicrobiales</taxon>
        <taxon>Nitrobacteraceae</taxon>
        <taxon>Bradyrhizobium</taxon>
    </lineage>
</organism>
<dbReference type="PANTHER" id="PTHR43004">
    <property type="entry name" value="TRK SYSTEM POTASSIUM UPTAKE PROTEIN"/>
    <property type="match status" value="1"/>
</dbReference>
<dbReference type="InterPro" id="IPR036188">
    <property type="entry name" value="FAD/NAD-bd_sf"/>
</dbReference>
<protein>
    <recommendedName>
        <fullName evidence="5">FAD-binding domain-containing protein</fullName>
    </recommendedName>
</protein>
<comment type="caution">
    <text evidence="6">The sequence shown here is derived from an EMBL/GenBank/DDBJ whole genome shotgun (WGS) entry which is preliminary data.</text>
</comment>
<dbReference type="InterPro" id="IPR050641">
    <property type="entry name" value="RIFMO-like"/>
</dbReference>
<proteinExistence type="predicted"/>
<dbReference type="Pfam" id="PF01494">
    <property type="entry name" value="FAD_binding_3"/>
    <property type="match status" value="1"/>
</dbReference>
<dbReference type="Gene3D" id="3.50.50.60">
    <property type="entry name" value="FAD/NAD(P)-binding domain"/>
    <property type="match status" value="1"/>
</dbReference>
<dbReference type="Proteomes" id="UP000305095">
    <property type="component" value="Unassembled WGS sequence"/>
</dbReference>
<dbReference type="GO" id="GO:0071949">
    <property type="term" value="F:FAD binding"/>
    <property type="evidence" value="ECO:0007669"/>
    <property type="project" value="InterPro"/>
</dbReference>
<comment type="cofactor">
    <cofactor evidence="1">
        <name>FAD</name>
        <dbReference type="ChEBI" id="CHEBI:57692"/>
    </cofactor>
</comment>
<evidence type="ECO:0000256" key="4">
    <source>
        <dbReference type="SAM" id="MobiDB-lite"/>
    </source>
</evidence>
<evidence type="ECO:0000313" key="6">
    <source>
        <dbReference type="EMBL" id="TKV71841.1"/>
    </source>
</evidence>
<evidence type="ECO:0000259" key="5">
    <source>
        <dbReference type="Pfam" id="PF01494"/>
    </source>
</evidence>
<dbReference type="Gene3D" id="3.30.9.10">
    <property type="entry name" value="D-Amino Acid Oxidase, subunit A, domain 2"/>
    <property type="match status" value="1"/>
</dbReference>
<evidence type="ECO:0000313" key="7">
    <source>
        <dbReference type="Proteomes" id="UP000305095"/>
    </source>
</evidence>
<evidence type="ECO:0000256" key="2">
    <source>
        <dbReference type="ARBA" id="ARBA00022630"/>
    </source>
</evidence>
<dbReference type="PRINTS" id="PR00420">
    <property type="entry name" value="RNGMNOXGNASE"/>
</dbReference>
<keyword evidence="3" id="KW-0274">FAD</keyword>
<dbReference type="Pfam" id="PF21274">
    <property type="entry name" value="Rng_hyd_C"/>
    <property type="match status" value="1"/>
</dbReference>
<evidence type="ECO:0000256" key="3">
    <source>
        <dbReference type="ARBA" id="ARBA00022827"/>
    </source>
</evidence>
<feature type="domain" description="FAD-binding" evidence="5">
    <location>
        <begin position="48"/>
        <end position="400"/>
    </location>
</feature>
<dbReference type="Gene3D" id="3.40.30.120">
    <property type="match status" value="1"/>
</dbReference>
<dbReference type="InterPro" id="IPR002938">
    <property type="entry name" value="FAD-bd"/>
</dbReference>
<gene>
    <name evidence="6" type="ORF">FDV58_38450</name>
</gene>
<dbReference type="SUPFAM" id="SSF51905">
    <property type="entry name" value="FAD/NAD(P)-binding domain"/>
    <property type="match status" value="1"/>
</dbReference>
<dbReference type="GO" id="GO:0016709">
    <property type="term" value="F:oxidoreductase activity, acting on paired donors, with incorporation or reduction of molecular oxygen, NAD(P)H as one donor, and incorporation of one atom of oxygen"/>
    <property type="evidence" value="ECO:0007669"/>
    <property type="project" value="UniProtKB-ARBA"/>
</dbReference>
<dbReference type="AlphaFoldDB" id="A0A4U6RDD6"/>
<sequence length="576" mass="63941">MLALHLKSRWIPYQTCSCEISKKGQSPSQRSNGGETRMGIATDEPRQTSVFIAGGGPVGLAMSLLLDRFGIDCVVVERSPTTTDHPKSRGCWVRTMEIFRQWGIEQAIRDRGLQDNSDMFVFLDSIAGHEFGRTRPEPNVGHTPAWKSLVAQDAVEEEILRVVEKSRHATVLFNTSCESFEETNSGVNVTTRCEKTGEVTQWTATYLIAADGAGSQTRRSAGIDMVGPSTLAVMSNEYWRADLSRLPIAREAAGFIIVPDKPDLPRAGILNTNGRDRWLTVTQIGLTKDDRERAWTDQEFIEIARGHVGIPDLDVTLLNRSIWRVSMQVAESFRKGRVFLVGDCAHRFPPTGGFGLNSGVQDAHNLAWKLAFVLKGLADEKLLDSYTSERRPIAQSNANFSYGNRLRFGLTDDAVRSRDPDRIRFWINDMDNHLHSIGQNLGHNYEEGAVIPDGTVAKALNSRHYTPTDRPGARFPHMWLEPSRKKSTLDWFDKAFTVVAGPLGHEWLEAGKQVSEKTALPVALKQLPSADPADGFQLGMRGAVLVRPDGHVAWRMPWLPSDPAKELAGALSTLLH</sequence>
<reference evidence="6 7" key="1">
    <citation type="submission" date="2019-05" db="EMBL/GenBank/DDBJ databases">
        <title>Draft Genome of Bradyrhizobium elkanii strain SEMIA 938, Used in Commercial Inoculants for Lupinus spp. in Brazil.</title>
        <authorList>
            <person name="Hungria M."/>
            <person name="Delamuta J.R.M."/>
            <person name="Ribeiro R.A."/>
            <person name="Nogueira M.A."/>
        </authorList>
    </citation>
    <scope>NUCLEOTIDE SEQUENCE [LARGE SCALE GENOMIC DNA]</scope>
    <source>
        <strain evidence="6 7">Semia 938</strain>
    </source>
</reference>
<accession>A0A4U6RDD6</accession>
<dbReference type="EMBL" id="SZZP01000040">
    <property type="protein sequence ID" value="TKV71841.1"/>
    <property type="molecule type" value="Genomic_DNA"/>
</dbReference>
<name>A0A4U6RDD6_BRAEL</name>
<keyword evidence="2" id="KW-0285">Flavoprotein</keyword>
<evidence type="ECO:0000256" key="1">
    <source>
        <dbReference type="ARBA" id="ARBA00001974"/>
    </source>
</evidence>